<evidence type="ECO:0000313" key="2">
    <source>
        <dbReference type="EMBL" id="MFD1047071.1"/>
    </source>
</evidence>
<reference evidence="3" key="1">
    <citation type="journal article" date="2019" name="Int. J. Syst. Evol. Microbiol.">
        <title>The Global Catalogue of Microorganisms (GCM) 10K type strain sequencing project: providing services to taxonomists for standard genome sequencing and annotation.</title>
        <authorList>
            <consortium name="The Broad Institute Genomics Platform"/>
            <consortium name="The Broad Institute Genome Sequencing Center for Infectious Disease"/>
            <person name="Wu L."/>
            <person name="Ma J."/>
        </authorList>
    </citation>
    <scope>NUCLEOTIDE SEQUENCE [LARGE SCALE GENOMIC DNA]</scope>
    <source>
        <strain evidence="3">JCM 31486</strain>
    </source>
</reference>
<name>A0ABW3M8K3_9PSEU</name>
<dbReference type="NCBIfam" id="NF041216">
    <property type="entry name" value="CU044_2847_fam"/>
    <property type="match status" value="1"/>
</dbReference>
<evidence type="ECO:0000259" key="1">
    <source>
        <dbReference type="Pfam" id="PF19493"/>
    </source>
</evidence>
<dbReference type="InterPro" id="IPR045794">
    <property type="entry name" value="Trypco1"/>
</dbReference>
<protein>
    <submittedName>
        <fullName evidence="2">CU044_2847 family protein</fullName>
    </submittedName>
</protein>
<accession>A0ABW3M8K3</accession>
<proteinExistence type="predicted"/>
<dbReference type="Pfam" id="PF19493">
    <property type="entry name" value="Trypco1"/>
    <property type="match status" value="1"/>
</dbReference>
<comment type="caution">
    <text evidence="2">The sequence shown here is derived from an EMBL/GenBank/DDBJ whole genome shotgun (WGS) entry which is preliminary data.</text>
</comment>
<dbReference type="EMBL" id="JBHTIS010000916">
    <property type="protein sequence ID" value="MFD1047071.1"/>
    <property type="molecule type" value="Genomic_DNA"/>
</dbReference>
<feature type="domain" description="Trypsin-co-occurring" evidence="1">
    <location>
        <begin position="7"/>
        <end position="105"/>
    </location>
</feature>
<organism evidence="2 3">
    <name type="scientific">Kibdelosporangium lantanae</name>
    <dbReference type="NCBI Taxonomy" id="1497396"/>
    <lineage>
        <taxon>Bacteria</taxon>
        <taxon>Bacillati</taxon>
        <taxon>Actinomycetota</taxon>
        <taxon>Actinomycetes</taxon>
        <taxon>Pseudonocardiales</taxon>
        <taxon>Pseudonocardiaceae</taxon>
        <taxon>Kibdelosporangium</taxon>
    </lineage>
</organism>
<keyword evidence="3" id="KW-1185">Reference proteome</keyword>
<gene>
    <name evidence="2" type="ORF">ACFQ1S_16715</name>
</gene>
<dbReference type="Proteomes" id="UP001597045">
    <property type="component" value="Unassembled WGS sequence"/>
</dbReference>
<evidence type="ECO:0000313" key="3">
    <source>
        <dbReference type="Proteomes" id="UP001597045"/>
    </source>
</evidence>
<sequence>MTELVRVPLDNGEVLVVEVDRADLTQDAVVLAAAAPGKAIGQLSHSLESGLRALRPALAAIVAFLKEAAPDTVSVEFGMKLGGETGIIVAKGSVEANFKIKAEWRAAAAPAAVEEPAEEPAPGGS</sequence>